<dbReference type="InterPro" id="IPR036866">
    <property type="entry name" value="RibonucZ/Hydroxyglut_hydro"/>
</dbReference>
<dbReference type="AlphaFoldDB" id="A0A1W6MRR3"/>
<dbReference type="PANTHER" id="PTHR33835:SF1">
    <property type="entry name" value="METALLO-BETA-LACTAMASE DOMAIN-CONTAINING PROTEIN"/>
    <property type="match status" value="1"/>
</dbReference>
<dbReference type="OrthoDB" id="450111at2"/>
<evidence type="ECO:0000313" key="2">
    <source>
        <dbReference type="Proteomes" id="UP000193978"/>
    </source>
</evidence>
<dbReference type="SUPFAM" id="SSF56281">
    <property type="entry name" value="Metallo-hydrolase/oxidoreductase"/>
    <property type="match status" value="1"/>
</dbReference>
<accession>A0A1W6MRR3</accession>
<gene>
    <name evidence="1" type="ORF">B1812_02680</name>
</gene>
<dbReference type="KEGG" id="mbry:B1812_02680"/>
<dbReference type="EMBL" id="CP019948">
    <property type="protein sequence ID" value="ARN80169.1"/>
    <property type="molecule type" value="Genomic_DNA"/>
</dbReference>
<evidence type="ECO:0008006" key="3">
    <source>
        <dbReference type="Google" id="ProtNLM"/>
    </source>
</evidence>
<dbReference type="STRING" id="655015.B1812_02680"/>
<organism evidence="1 2">
    <name type="scientific">Methylocystis bryophila</name>
    <dbReference type="NCBI Taxonomy" id="655015"/>
    <lineage>
        <taxon>Bacteria</taxon>
        <taxon>Pseudomonadati</taxon>
        <taxon>Pseudomonadota</taxon>
        <taxon>Alphaproteobacteria</taxon>
        <taxon>Hyphomicrobiales</taxon>
        <taxon>Methylocystaceae</taxon>
        <taxon>Methylocystis</taxon>
    </lineage>
</organism>
<evidence type="ECO:0000313" key="1">
    <source>
        <dbReference type="EMBL" id="ARN80169.1"/>
    </source>
</evidence>
<dbReference type="Pfam" id="PF14234">
    <property type="entry name" value="DUF4336"/>
    <property type="match status" value="1"/>
</dbReference>
<reference evidence="1 2" key="1">
    <citation type="submission" date="2017-02" db="EMBL/GenBank/DDBJ databases">
        <authorList>
            <person name="Peterson S.W."/>
        </authorList>
    </citation>
    <scope>NUCLEOTIDE SEQUENCE [LARGE SCALE GENOMIC DNA]</scope>
    <source>
        <strain evidence="1 2">S285</strain>
    </source>
</reference>
<dbReference type="RefSeq" id="WP_085770225.1">
    <property type="nucleotide sequence ID" value="NZ_AP027149.1"/>
</dbReference>
<name>A0A1W6MRR3_9HYPH</name>
<proteinExistence type="predicted"/>
<dbReference type="PANTHER" id="PTHR33835">
    <property type="entry name" value="YALI0C07656P"/>
    <property type="match status" value="1"/>
</dbReference>
<keyword evidence="2" id="KW-1185">Reference proteome</keyword>
<dbReference type="Proteomes" id="UP000193978">
    <property type="component" value="Chromosome"/>
</dbReference>
<sequence>MEESAPGPKTRLCAFGPEIWTADGPSVSFFSFPYPTRMALIRLGDGGLFVWSPVALTAELRAEVEALGPPKFLVSPNKLHHLFLGEWKAAFPEAKLLASPGLRRRRKDLVFDADLDDAPDPGWAEDIDQVLFKGSVIMSEAVFFHHASRTAIFADLIENLPRDSVKGWRAVVARLDGVVEPNPGAPREWRLSFLDRKAARAALSRILAWKIERVLIAHGAPREHDAKAFVRRAFAWLS</sequence>
<protein>
    <recommendedName>
        <fullName evidence="3">DUF4336 domain-containing protein</fullName>
    </recommendedName>
</protein>
<dbReference type="InterPro" id="IPR025638">
    <property type="entry name" value="DUF4336"/>
</dbReference>